<dbReference type="GO" id="GO:0006465">
    <property type="term" value="P:signal peptide processing"/>
    <property type="evidence" value="ECO:0007669"/>
    <property type="project" value="InterPro"/>
</dbReference>
<dbReference type="eggNOG" id="KOG3372">
    <property type="taxonomic scope" value="Eukaryota"/>
</dbReference>
<reference evidence="11 12" key="1">
    <citation type="submission" date="2009-11" db="EMBL/GenBank/DDBJ databases">
        <title>Annotation of Allomyces macrogynus ATCC 38327.</title>
        <authorList>
            <consortium name="The Broad Institute Genome Sequencing Platform"/>
            <person name="Russ C."/>
            <person name="Cuomo C."/>
            <person name="Burger G."/>
            <person name="Gray M.W."/>
            <person name="Holland P.W.H."/>
            <person name="King N."/>
            <person name="Lang F.B.F."/>
            <person name="Roger A.J."/>
            <person name="Ruiz-Trillo I."/>
            <person name="Young S.K."/>
            <person name="Zeng Q."/>
            <person name="Gargeya S."/>
            <person name="Fitzgerald M."/>
            <person name="Haas B."/>
            <person name="Abouelleil A."/>
            <person name="Alvarado L."/>
            <person name="Arachchi H.M."/>
            <person name="Berlin A."/>
            <person name="Chapman S.B."/>
            <person name="Gearin G."/>
            <person name="Goldberg J."/>
            <person name="Griggs A."/>
            <person name="Gujja S."/>
            <person name="Hansen M."/>
            <person name="Heiman D."/>
            <person name="Howarth C."/>
            <person name="Larimer J."/>
            <person name="Lui A."/>
            <person name="MacDonald P.J.P."/>
            <person name="McCowen C."/>
            <person name="Montmayeur A."/>
            <person name="Murphy C."/>
            <person name="Neiman D."/>
            <person name="Pearson M."/>
            <person name="Priest M."/>
            <person name="Roberts A."/>
            <person name="Saif S."/>
            <person name="Shea T."/>
            <person name="Sisk P."/>
            <person name="Stolte C."/>
            <person name="Sykes S."/>
            <person name="Wortman J."/>
            <person name="Nusbaum C."/>
            <person name="Birren B."/>
        </authorList>
    </citation>
    <scope>NUCLEOTIDE SEQUENCE [LARGE SCALE GENOMIC DNA]</scope>
    <source>
        <strain evidence="11 12">ATCC 38327</strain>
    </source>
</reference>
<organism evidence="11 12">
    <name type="scientific">Allomyces macrogynus (strain ATCC 38327)</name>
    <name type="common">Allomyces javanicus var. macrogynus</name>
    <dbReference type="NCBI Taxonomy" id="578462"/>
    <lineage>
        <taxon>Eukaryota</taxon>
        <taxon>Fungi</taxon>
        <taxon>Fungi incertae sedis</taxon>
        <taxon>Blastocladiomycota</taxon>
        <taxon>Blastocladiomycetes</taxon>
        <taxon>Blastocladiales</taxon>
        <taxon>Blastocladiaceae</taxon>
        <taxon>Allomyces</taxon>
    </lineage>
</organism>
<accession>A0A0L0SWY1</accession>
<keyword evidence="4" id="KW-0256">Endoplasmic reticulum</keyword>
<gene>
    <name evidence="11" type="ORF">AMAG_11469</name>
</gene>
<keyword evidence="7" id="KW-0472">Membrane</keyword>
<dbReference type="Proteomes" id="UP000054350">
    <property type="component" value="Unassembled WGS sequence"/>
</dbReference>
<dbReference type="STRING" id="578462.A0A0L0SWY1"/>
<evidence type="ECO:0000256" key="1">
    <source>
        <dbReference type="ARBA" id="ARBA00004648"/>
    </source>
</evidence>
<comment type="subcellular location">
    <subcellularLocation>
        <location evidence="1">Endoplasmic reticulum membrane</location>
        <topology evidence="1">Single-pass type II membrane protein</topology>
    </subcellularLocation>
</comment>
<keyword evidence="3" id="KW-0812">Transmembrane</keyword>
<evidence type="ECO:0000313" key="12">
    <source>
        <dbReference type="Proteomes" id="UP000054350"/>
    </source>
</evidence>
<evidence type="ECO:0000256" key="3">
    <source>
        <dbReference type="ARBA" id="ARBA00022692"/>
    </source>
</evidence>
<keyword evidence="6" id="KW-1133">Transmembrane helix</keyword>
<dbReference type="OrthoDB" id="10261524at2759"/>
<reference evidence="12" key="2">
    <citation type="submission" date="2009-11" db="EMBL/GenBank/DDBJ databases">
        <title>The Genome Sequence of Allomyces macrogynus strain ATCC 38327.</title>
        <authorList>
            <consortium name="The Broad Institute Genome Sequencing Platform"/>
            <person name="Russ C."/>
            <person name="Cuomo C."/>
            <person name="Shea T."/>
            <person name="Young S.K."/>
            <person name="Zeng Q."/>
            <person name="Koehrsen M."/>
            <person name="Haas B."/>
            <person name="Borodovsky M."/>
            <person name="Guigo R."/>
            <person name="Alvarado L."/>
            <person name="Berlin A."/>
            <person name="Borenstein D."/>
            <person name="Chen Z."/>
            <person name="Engels R."/>
            <person name="Freedman E."/>
            <person name="Gellesch M."/>
            <person name="Goldberg J."/>
            <person name="Griggs A."/>
            <person name="Gujja S."/>
            <person name="Heiman D."/>
            <person name="Hepburn T."/>
            <person name="Howarth C."/>
            <person name="Jen D."/>
            <person name="Larson L."/>
            <person name="Lewis B."/>
            <person name="Mehta T."/>
            <person name="Park D."/>
            <person name="Pearson M."/>
            <person name="Roberts A."/>
            <person name="Saif S."/>
            <person name="Shenoy N."/>
            <person name="Sisk P."/>
            <person name="Stolte C."/>
            <person name="Sykes S."/>
            <person name="Walk T."/>
            <person name="White J."/>
            <person name="Yandava C."/>
            <person name="Burger G."/>
            <person name="Gray M.W."/>
            <person name="Holland P.W.H."/>
            <person name="King N."/>
            <person name="Lang F.B.F."/>
            <person name="Roger A.J."/>
            <person name="Ruiz-Trillo I."/>
            <person name="Lander E."/>
            <person name="Nusbaum C."/>
        </authorList>
    </citation>
    <scope>NUCLEOTIDE SEQUENCE [LARGE SCALE GENOMIC DNA]</scope>
    <source>
        <strain evidence="12">ATCC 38327</strain>
    </source>
</reference>
<keyword evidence="5" id="KW-0735">Signal-anchor</keyword>
<comment type="function">
    <text evidence="10">Essential component of the signal peptidase complex (SPC) which catalyzes the cleavage of N-terminal signal sequences from nascent proteins as they are translocated into the lumen of the endoplasmic reticulum. Essential for the SPC catalytic activity, possibly by stabilizing and positioning the active center of the complex close to the lumenal surface. Essential for viability.</text>
</comment>
<dbReference type="EMBL" id="GG745351">
    <property type="protein sequence ID" value="KNE67002.1"/>
    <property type="molecule type" value="Genomic_DNA"/>
</dbReference>
<dbReference type="PANTHER" id="PTHR12804:SF0">
    <property type="entry name" value="SIGNAL PEPTIDASE COMPLEX SUBUNIT 3"/>
    <property type="match status" value="1"/>
</dbReference>
<comment type="similarity">
    <text evidence="2">Belongs to the SPCS3 family.</text>
</comment>
<evidence type="ECO:0000256" key="2">
    <source>
        <dbReference type="ARBA" id="ARBA00009289"/>
    </source>
</evidence>
<protein>
    <recommendedName>
        <fullName evidence="8">Signal peptidase complex subunit 3</fullName>
    </recommendedName>
    <alternativeName>
        <fullName evidence="9">Microsomal signal peptidase subunit 3</fullName>
    </alternativeName>
</protein>
<keyword evidence="12" id="KW-1185">Reference proteome</keyword>
<dbReference type="GO" id="GO:0005787">
    <property type="term" value="C:signal peptidase complex"/>
    <property type="evidence" value="ECO:0007669"/>
    <property type="project" value="InterPro"/>
</dbReference>
<dbReference type="PANTHER" id="PTHR12804">
    <property type="entry name" value="MICROSOMAL SIGNAL PEPTIDASE 23 KD SUBUNIT SPC22/23"/>
    <property type="match status" value="1"/>
</dbReference>
<evidence type="ECO:0000256" key="8">
    <source>
        <dbReference type="ARBA" id="ARBA00029556"/>
    </source>
</evidence>
<proteinExistence type="inferred from homology"/>
<dbReference type="Pfam" id="PF04573">
    <property type="entry name" value="SPC22"/>
    <property type="match status" value="1"/>
</dbReference>
<evidence type="ECO:0000256" key="4">
    <source>
        <dbReference type="ARBA" id="ARBA00022824"/>
    </source>
</evidence>
<dbReference type="VEuPathDB" id="FungiDB:AMAG_11469"/>
<evidence type="ECO:0000313" key="11">
    <source>
        <dbReference type="EMBL" id="KNE67002.1"/>
    </source>
</evidence>
<evidence type="ECO:0000256" key="5">
    <source>
        <dbReference type="ARBA" id="ARBA00022968"/>
    </source>
</evidence>
<name>A0A0L0SWY1_ALLM3</name>
<dbReference type="InterPro" id="IPR007653">
    <property type="entry name" value="SPC3"/>
</dbReference>
<dbReference type="GO" id="GO:0045047">
    <property type="term" value="P:protein targeting to ER"/>
    <property type="evidence" value="ECO:0007669"/>
    <property type="project" value="TreeGrafter"/>
</dbReference>
<evidence type="ECO:0000256" key="7">
    <source>
        <dbReference type="ARBA" id="ARBA00023136"/>
    </source>
</evidence>
<sequence length="208" mass="22987">MHNLWSRVNIRLRFCDLLTPTHVPVVGPAGTKDPYGNLLAPLALSLNVSSATLVRRSRAAQYKYQSYFHAPAVFAALQFDATADLRSLFQWNTKQVYAMVTVAYQAPGFPTNKITVWDTIITNIDDARLMVANAENKYAITDVQYRDAARFNGLAVTARLEWCVHTYVGATRCAAMPDELAAKFTLPANVGERVSYRGDRGGVGANKV</sequence>
<evidence type="ECO:0000256" key="10">
    <source>
        <dbReference type="ARBA" id="ARBA00045670"/>
    </source>
</evidence>
<dbReference type="AlphaFoldDB" id="A0A0L0SWY1"/>
<evidence type="ECO:0000256" key="9">
    <source>
        <dbReference type="ARBA" id="ARBA00033146"/>
    </source>
</evidence>
<evidence type="ECO:0000256" key="6">
    <source>
        <dbReference type="ARBA" id="ARBA00022989"/>
    </source>
</evidence>